<dbReference type="GO" id="GO:0055085">
    <property type="term" value="P:transmembrane transport"/>
    <property type="evidence" value="ECO:0007669"/>
    <property type="project" value="InterPro"/>
</dbReference>
<sequence length="166" mass="18638">MDEGQITLYKAFGASGTPIPWTELYMALKTGVVDGQMNPAMYIKMGSLYEVQKHLTLANIQYSDQFLVINGDLFDSLSEENQHIVLEAAKKANAMNREAVEAQDSKDVQFLSDHGMQVYTPNEEEMNAFREKALPAYHEWLKTKVSKEWLDLALECAKNANAAASK</sequence>
<name>A0A645FPE8_9ZZZZ</name>
<dbReference type="Gene3D" id="3.40.190.170">
    <property type="entry name" value="Bacterial extracellular solute-binding protein, family 7"/>
    <property type="match status" value="1"/>
</dbReference>
<organism evidence="2">
    <name type="scientific">bioreactor metagenome</name>
    <dbReference type="NCBI Taxonomy" id="1076179"/>
    <lineage>
        <taxon>unclassified sequences</taxon>
        <taxon>metagenomes</taxon>
        <taxon>ecological metagenomes</taxon>
    </lineage>
</organism>
<dbReference type="AlphaFoldDB" id="A0A645FPE8"/>
<dbReference type="InterPro" id="IPR038404">
    <property type="entry name" value="TRAP_DctP_sf"/>
</dbReference>
<dbReference type="GO" id="GO:0030246">
    <property type="term" value="F:carbohydrate binding"/>
    <property type="evidence" value="ECO:0007669"/>
    <property type="project" value="TreeGrafter"/>
</dbReference>
<reference evidence="2" key="1">
    <citation type="submission" date="2019-08" db="EMBL/GenBank/DDBJ databases">
        <authorList>
            <person name="Kucharzyk K."/>
            <person name="Murdoch R.W."/>
            <person name="Higgins S."/>
            <person name="Loffler F."/>
        </authorList>
    </citation>
    <scope>NUCLEOTIDE SEQUENCE</scope>
</reference>
<gene>
    <name evidence="2" type="ORF">SDC9_163647</name>
</gene>
<proteinExistence type="predicted"/>
<dbReference type="NCBIfam" id="NF037995">
    <property type="entry name" value="TRAP_S1"/>
    <property type="match status" value="1"/>
</dbReference>
<dbReference type="InterPro" id="IPR018389">
    <property type="entry name" value="DctP_fam"/>
</dbReference>
<protein>
    <recommendedName>
        <fullName evidence="3">Solute-binding protein</fullName>
    </recommendedName>
</protein>
<dbReference type="PANTHER" id="PTHR33376:SF18">
    <property type="entry name" value="2,3-DIKETO-L-GULONATE-BINDING PERIPLASMIC PROTEIN YIAO"/>
    <property type="match status" value="1"/>
</dbReference>
<keyword evidence="1" id="KW-0732">Signal</keyword>
<dbReference type="Pfam" id="PF03480">
    <property type="entry name" value="DctP"/>
    <property type="match status" value="1"/>
</dbReference>
<accession>A0A645FPE8</accession>
<evidence type="ECO:0008006" key="3">
    <source>
        <dbReference type="Google" id="ProtNLM"/>
    </source>
</evidence>
<comment type="caution">
    <text evidence="2">The sequence shown here is derived from an EMBL/GenBank/DDBJ whole genome shotgun (WGS) entry which is preliminary data.</text>
</comment>
<dbReference type="EMBL" id="VSSQ01063242">
    <property type="protein sequence ID" value="MPN16308.1"/>
    <property type="molecule type" value="Genomic_DNA"/>
</dbReference>
<evidence type="ECO:0000256" key="1">
    <source>
        <dbReference type="ARBA" id="ARBA00022729"/>
    </source>
</evidence>
<dbReference type="PANTHER" id="PTHR33376">
    <property type="match status" value="1"/>
</dbReference>
<evidence type="ECO:0000313" key="2">
    <source>
        <dbReference type="EMBL" id="MPN16308.1"/>
    </source>
</evidence>